<protein>
    <submittedName>
        <fullName evidence="1">Substrate of the Dot/Icm secretion system</fullName>
    </submittedName>
</protein>
<organism evidence="1 2">
    <name type="scientific">Legionella bozemanae</name>
    <name type="common">Fluoribacter bozemanae</name>
    <dbReference type="NCBI Taxonomy" id="447"/>
    <lineage>
        <taxon>Bacteria</taxon>
        <taxon>Pseudomonadati</taxon>
        <taxon>Pseudomonadota</taxon>
        <taxon>Gammaproteobacteria</taxon>
        <taxon>Legionellales</taxon>
        <taxon>Legionellaceae</taxon>
        <taxon>Legionella</taxon>
    </lineage>
</organism>
<dbReference type="PATRIC" id="fig|447.4.peg.3353"/>
<dbReference type="Proteomes" id="UP000054695">
    <property type="component" value="Unassembled WGS sequence"/>
</dbReference>
<sequence>MRRRLSLFQPLIKNTSPYLFHNNYLQSLEKTWLSKIPAETSQKNKKSVKVFFNQKYFPDSLGTDPDTSYSLSRLLTRTAAISVDGDKAGYFQNGEPFKEKDYFAKLQPGDPKGLSPQERLIASKKIITSNSSVMAVGGYPHTIPRQNLKKPFQIGLLSQVGAQFENSYLHYRAFIMDPYQDIIEHPHLKHLYEDTPTDFRSAAAVLAKYDSNGDLFRPRDGLLYIARNTSGHFYRTFFNKNAIIFNRKAFFNSLVEDIHLALIAVDQMAEKEKKPAFLKATGVGMGFFAKINCAYDIHGYLLPIYLHAYKHVLETYSFPHIKVIEFPIFGDEEENTYDLVFNGQNKINHIEVSHFARDVLSFTDKEREEYYVCAINPSDSNAFPGNEQGYGSVESALGNNTTIRTDQVYLTNTALLNPENQIGINLSEENSLTISRAP</sequence>
<accession>A0A0W0RF59</accession>
<dbReference type="AlphaFoldDB" id="A0A0W0RF59"/>
<name>A0A0W0RF59_LEGBO</name>
<keyword evidence="2" id="KW-1185">Reference proteome</keyword>
<evidence type="ECO:0000313" key="2">
    <source>
        <dbReference type="Proteomes" id="UP000054695"/>
    </source>
</evidence>
<gene>
    <name evidence="1" type="ORF">Lboz_3139</name>
</gene>
<evidence type="ECO:0000313" key="1">
    <source>
        <dbReference type="EMBL" id="KTC69623.1"/>
    </source>
</evidence>
<dbReference type="RefSeq" id="WP_058460684.1">
    <property type="nucleotide sequence ID" value="NZ_CAAAIY010000007.1"/>
</dbReference>
<comment type="caution">
    <text evidence="1">The sequence shown here is derived from an EMBL/GenBank/DDBJ whole genome shotgun (WGS) entry which is preliminary data.</text>
</comment>
<reference evidence="1 2" key="1">
    <citation type="submission" date="2015-11" db="EMBL/GenBank/DDBJ databases">
        <title>Genomic analysis of 38 Legionella species identifies large and diverse effector repertoires.</title>
        <authorList>
            <person name="Burstein D."/>
            <person name="Amaro F."/>
            <person name="Zusman T."/>
            <person name="Lifshitz Z."/>
            <person name="Cohen O."/>
            <person name="Gilbert J.A."/>
            <person name="Pupko T."/>
            <person name="Shuman H.A."/>
            <person name="Segal G."/>
        </authorList>
    </citation>
    <scope>NUCLEOTIDE SEQUENCE [LARGE SCALE GENOMIC DNA]</scope>
    <source>
        <strain evidence="1 2">WIGA</strain>
    </source>
</reference>
<dbReference type="EMBL" id="LNXU01000045">
    <property type="protein sequence ID" value="KTC69623.1"/>
    <property type="molecule type" value="Genomic_DNA"/>
</dbReference>
<proteinExistence type="predicted"/>